<name>A0A0K1LQT3_9CAUD</name>
<protein>
    <submittedName>
        <fullName evidence="1">DNA end protector protein</fullName>
    </submittedName>
</protein>
<dbReference type="RefSeq" id="YP_009194440.1">
    <property type="nucleotide sequence ID" value="NC_028750.1"/>
</dbReference>
<evidence type="ECO:0000313" key="1">
    <source>
        <dbReference type="EMBL" id="AKU44500.1"/>
    </source>
</evidence>
<proteinExistence type="predicted"/>
<dbReference type="Proteomes" id="UP000203408">
    <property type="component" value="Segment"/>
</dbReference>
<sequence>MSFIFEFEIIAEEDKPKAPPKRKLSDWVELGIKFRKARTKGVSAKRFADSEGLNYATFTKSMHRYKKQIDDEIERRSAETEARKKRNDYRKKHGIEIINDFRNSLKKITVGVSAAKRQKDSTEWFGNFIKTSIKTHRVAKPATGRLYTFAYDAKYKDTLPYWDRFPLIIFLGSGRSKAGNLVFYGLNLHYAPPRARQEFLEELLKRGYGSTKRLSNKTVLKINWGNVKGMRGATEMIKAYLPSHLKSPLAEIAPKDWAKAVWLPTQQFMSKGKPYGAKKVWSKY</sequence>
<accession>A0A0K1LQT3</accession>
<keyword evidence="2" id="KW-1185">Reference proteome</keyword>
<gene>
    <name evidence="1" type="ORF">CPT_Matisse196</name>
</gene>
<reference evidence="1 2" key="1">
    <citation type="journal article" date="2015" name="Genome Announc.">
        <title>Complete Genome Sequence of Carbapenemase-Producing Klebsiella pneumoniae Myophage Matisse.</title>
        <authorList>
            <person name="Provasek V.E."/>
            <person name="Lessor L.E."/>
            <person name="Cahill J.L."/>
            <person name="Rasche E.S."/>
            <person name="Kuty Everett G.F."/>
        </authorList>
    </citation>
    <scope>NUCLEOTIDE SEQUENCE [LARGE SCALE GENOMIC DNA]</scope>
</reference>
<dbReference type="EMBL" id="KT001918">
    <property type="protein sequence ID" value="AKU44500.1"/>
    <property type="molecule type" value="Genomic_DNA"/>
</dbReference>
<dbReference type="GeneID" id="26613379"/>
<evidence type="ECO:0000313" key="2">
    <source>
        <dbReference type="Proteomes" id="UP000203408"/>
    </source>
</evidence>
<dbReference type="KEGG" id="vg:26613379"/>
<organism evidence="1 2">
    <name type="scientific">Klebsiella phage Matisse</name>
    <dbReference type="NCBI Taxonomy" id="1675607"/>
    <lineage>
        <taxon>Viruses</taxon>
        <taxon>Duplodnaviria</taxon>
        <taxon>Heunggongvirae</taxon>
        <taxon>Uroviricota</taxon>
        <taxon>Caudoviricetes</taxon>
        <taxon>Pantevenvirales</taxon>
        <taxon>Straboviridae</taxon>
        <taxon>Slopekvirus</taxon>
        <taxon>Slopekvirus matisse</taxon>
    </lineage>
</organism>